<dbReference type="PROSITE" id="PS50937">
    <property type="entry name" value="HTH_MERR_2"/>
    <property type="match status" value="1"/>
</dbReference>
<evidence type="ECO:0000313" key="3">
    <source>
        <dbReference type="Proteomes" id="UP000034181"/>
    </source>
</evidence>
<dbReference type="InterPro" id="IPR000551">
    <property type="entry name" value="MerR-type_HTH_dom"/>
</dbReference>
<dbReference type="GO" id="GO:0006355">
    <property type="term" value="P:regulation of DNA-templated transcription"/>
    <property type="evidence" value="ECO:0007669"/>
    <property type="project" value="InterPro"/>
</dbReference>
<accession>A0A0G0NCN2</accession>
<dbReference type="Proteomes" id="UP000034181">
    <property type="component" value="Unassembled WGS sequence"/>
</dbReference>
<gene>
    <name evidence="2" type="ORF">US96_C0023G0010</name>
</gene>
<comment type="caution">
    <text evidence="2">The sequence shown here is derived from an EMBL/GenBank/DDBJ whole genome shotgun (WGS) entry which is preliminary data.</text>
</comment>
<dbReference type="EMBL" id="LBUZ01000023">
    <property type="protein sequence ID" value="KKQ74866.1"/>
    <property type="molecule type" value="Genomic_DNA"/>
</dbReference>
<reference evidence="2 3" key="1">
    <citation type="journal article" date="2015" name="Nature">
        <title>rRNA introns, odd ribosomes, and small enigmatic genomes across a large radiation of phyla.</title>
        <authorList>
            <person name="Brown C.T."/>
            <person name="Hug L.A."/>
            <person name="Thomas B.C."/>
            <person name="Sharon I."/>
            <person name="Castelle C.J."/>
            <person name="Singh A."/>
            <person name="Wilkins M.J."/>
            <person name="Williams K.H."/>
            <person name="Banfield J.F."/>
        </authorList>
    </citation>
    <scope>NUCLEOTIDE SEQUENCE [LARGE SCALE GENOMIC DNA]</scope>
</reference>
<sequence>MTEGYFFVLINIAKYLRVSTKTLRRWEDSGIITSLRTEGGHRRYNLSYLQHIKSAGKPKVAKFESSIIEAESAMTKIDAPIAENIITTTEPIYEHKAIRPSKKIFLRFALFCLTLLVISQIGNTKNFAGKIVNSLAKKDSIKITQVAPEKAQVLAQSTAEGVSVFNVNV</sequence>
<organism evidence="2 3">
    <name type="scientific">Candidatus Woesebacteria bacterium GW2011_GWB1_38_5b</name>
    <dbReference type="NCBI Taxonomy" id="1618569"/>
    <lineage>
        <taxon>Bacteria</taxon>
        <taxon>Candidatus Woeseibacteriota</taxon>
    </lineage>
</organism>
<evidence type="ECO:0000313" key="2">
    <source>
        <dbReference type="EMBL" id="KKQ74866.1"/>
    </source>
</evidence>
<name>A0A0G0NCN2_9BACT</name>
<evidence type="ECO:0000259" key="1">
    <source>
        <dbReference type="PROSITE" id="PS50937"/>
    </source>
</evidence>
<dbReference type="Gene3D" id="1.10.1660.10">
    <property type="match status" value="1"/>
</dbReference>
<dbReference type="GO" id="GO:0003677">
    <property type="term" value="F:DNA binding"/>
    <property type="evidence" value="ECO:0007669"/>
    <property type="project" value="InterPro"/>
</dbReference>
<feature type="domain" description="HTH merR-type" evidence="1">
    <location>
        <begin position="12"/>
        <end position="45"/>
    </location>
</feature>
<proteinExistence type="predicted"/>
<dbReference type="SUPFAM" id="SSF46955">
    <property type="entry name" value="Putative DNA-binding domain"/>
    <property type="match status" value="1"/>
</dbReference>
<protein>
    <submittedName>
        <fullName evidence="2">Binding domain protein, excisionase family protein</fullName>
    </submittedName>
</protein>
<dbReference type="InterPro" id="IPR009061">
    <property type="entry name" value="DNA-bd_dom_put_sf"/>
</dbReference>
<dbReference type="Pfam" id="PF00376">
    <property type="entry name" value="MerR"/>
    <property type="match status" value="1"/>
</dbReference>
<feature type="non-terminal residue" evidence="2">
    <location>
        <position position="169"/>
    </location>
</feature>
<dbReference type="AlphaFoldDB" id="A0A0G0NCN2"/>